<reference evidence="4 5" key="1">
    <citation type="journal article" date="2007" name="Nature">
        <title>Evolution of genes and genomes on the Drosophila phylogeny.</title>
        <authorList>
            <consortium name="Drosophila 12 Genomes Consortium"/>
            <person name="Clark A.G."/>
            <person name="Eisen M.B."/>
            <person name="Smith D.R."/>
            <person name="Bergman C.M."/>
            <person name="Oliver B."/>
            <person name="Markow T.A."/>
            <person name="Kaufman T.C."/>
            <person name="Kellis M."/>
            <person name="Gelbart W."/>
            <person name="Iyer V.N."/>
            <person name="Pollard D.A."/>
            <person name="Sackton T.B."/>
            <person name="Larracuente A.M."/>
            <person name="Singh N.D."/>
            <person name="Abad J.P."/>
            <person name="Abt D.N."/>
            <person name="Adryan B."/>
            <person name="Aguade M."/>
            <person name="Akashi H."/>
            <person name="Anderson W.W."/>
            <person name="Aquadro C.F."/>
            <person name="Ardell D.H."/>
            <person name="Arguello R."/>
            <person name="Artieri C.G."/>
            <person name="Barbash D.A."/>
            <person name="Barker D."/>
            <person name="Barsanti P."/>
            <person name="Batterham P."/>
            <person name="Batzoglou S."/>
            <person name="Begun D."/>
            <person name="Bhutkar A."/>
            <person name="Blanco E."/>
            <person name="Bosak S.A."/>
            <person name="Bradley R.K."/>
            <person name="Brand A.D."/>
            <person name="Brent M.R."/>
            <person name="Brooks A.N."/>
            <person name="Brown R.H."/>
            <person name="Butlin R.K."/>
            <person name="Caggese C."/>
            <person name="Calvi B.R."/>
            <person name="Bernardo de Carvalho A."/>
            <person name="Caspi A."/>
            <person name="Castrezana S."/>
            <person name="Celniker S.E."/>
            <person name="Chang J.L."/>
            <person name="Chapple C."/>
            <person name="Chatterji S."/>
            <person name="Chinwalla A."/>
            <person name="Civetta A."/>
            <person name="Clifton S.W."/>
            <person name="Comeron J.M."/>
            <person name="Costello J.C."/>
            <person name="Coyne J.A."/>
            <person name="Daub J."/>
            <person name="David R.G."/>
            <person name="Delcher A.L."/>
            <person name="Delehaunty K."/>
            <person name="Do C.B."/>
            <person name="Ebling H."/>
            <person name="Edwards K."/>
            <person name="Eickbush T."/>
            <person name="Evans J.D."/>
            <person name="Filipski A."/>
            <person name="Findeiss S."/>
            <person name="Freyhult E."/>
            <person name="Fulton L."/>
            <person name="Fulton R."/>
            <person name="Garcia A.C."/>
            <person name="Gardiner A."/>
            <person name="Garfield D.A."/>
            <person name="Garvin B.E."/>
            <person name="Gibson G."/>
            <person name="Gilbert D."/>
            <person name="Gnerre S."/>
            <person name="Godfrey J."/>
            <person name="Good R."/>
            <person name="Gotea V."/>
            <person name="Gravely B."/>
            <person name="Greenberg A.J."/>
            <person name="Griffiths-Jones S."/>
            <person name="Gross S."/>
            <person name="Guigo R."/>
            <person name="Gustafson E.A."/>
            <person name="Haerty W."/>
            <person name="Hahn M.W."/>
            <person name="Halligan D.L."/>
            <person name="Halpern A.L."/>
            <person name="Halter G.M."/>
            <person name="Han M.V."/>
            <person name="Heger A."/>
            <person name="Hillier L."/>
            <person name="Hinrichs A.S."/>
            <person name="Holmes I."/>
            <person name="Hoskins R.A."/>
            <person name="Hubisz M.J."/>
            <person name="Hultmark D."/>
            <person name="Huntley M.A."/>
            <person name="Jaffe D.B."/>
            <person name="Jagadeeshan S."/>
            <person name="Jeck W.R."/>
            <person name="Johnson J."/>
            <person name="Jones C.D."/>
            <person name="Jordan W.C."/>
            <person name="Karpen G.H."/>
            <person name="Kataoka E."/>
            <person name="Keightley P.D."/>
            <person name="Kheradpour P."/>
            <person name="Kirkness E.F."/>
            <person name="Koerich L.B."/>
            <person name="Kristiansen K."/>
            <person name="Kudrna D."/>
            <person name="Kulathinal R.J."/>
            <person name="Kumar S."/>
            <person name="Kwok R."/>
            <person name="Lander E."/>
            <person name="Langley C.H."/>
            <person name="Lapoint R."/>
            <person name="Lazzaro B.P."/>
            <person name="Lee S.J."/>
            <person name="Levesque L."/>
            <person name="Li R."/>
            <person name="Lin C.F."/>
            <person name="Lin M.F."/>
            <person name="Lindblad-Toh K."/>
            <person name="Llopart A."/>
            <person name="Long M."/>
            <person name="Low L."/>
            <person name="Lozovsky E."/>
            <person name="Lu J."/>
            <person name="Luo M."/>
            <person name="Machado C.A."/>
            <person name="Makalowski W."/>
            <person name="Marzo M."/>
            <person name="Matsuda M."/>
            <person name="Matzkin L."/>
            <person name="McAllister B."/>
            <person name="McBride C.S."/>
            <person name="McKernan B."/>
            <person name="McKernan K."/>
            <person name="Mendez-Lago M."/>
            <person name="Minx P."/>
            <person name="Mollenhauer M.U."/>
            <person name="Montooth K."/>
            <person name="Mount S.M."/>
            <person name="Mu X."/>
            <person name="Myers E."/>
            <person name="Negre B."/>
            <person name="Newfeld S."/>
            <person name="Nielsen R."/>
            <person name="Noor M.A."/>
            <person name="O'Grady P."/>
            <person name="Pachter L."/>
            <person name="Papaceit M."/>
            <person name="Parisi M.J."/>
            <person name="Parisi M."/>
            <person name="Parts L."/>
            <person name="Pedersen J.S."/>
            <person name="Pesole G."/>
            <person name="Phillippy A.M."/>
            <person name="Ponting C.P."/>
            <person name="Pop M."/>
            <person name="Porcelli D."/>
            <person name="Powell J.R."/>
            <person name="Prohaska S."/>
            <person name="Pruitt K."/>
            <person name="Puig M."/>
            <person name="Quesneville H."/>
            <person name="Ram K.R."/>
            <person name="Rand D."/>
            <person name="Rasmussen M.D."/>
            <person name="Reed L.K."/>
            <person name="Reenan R."/>
            <person name="Reily A."/>
            <person name="Remington K.A."/>
            <person name="Rieger T.T."/>
            <person name="Ritchie M.G."/>
            <person name="Robin C."/>
            <person name="Rogers Y.H."/>
            <person name="Rohde C."/>
            <person name="Rozas J."/>
            <person name="Rubenfield M.J."/>
            <person name="Ruiz A."/>
            <person name="Russo S."/>
            <person name="Salzberg S.L."/>
            <person name="Sanchez-Gracia A."/>
            <person name="Saranga D.J."/>
            <person name="Sato H."/>
            <person name="Schaeffer S.W."/>
            <person name="Schatz M.C."/>
            <person name="Schlenke T."/>
            <person name="Schwartz R."/>
            <person name="Segarra C."/>
            <person name="Singh R.S."/>
            <person name="Sirot L."/>
            <person name="Sirota M."/>
            <person name="Sisneros N.B."/>
            <person name="Smith C.D."/>
            <person name="Smith T.F."/>
            <person name="Spieth J."/>
            <person name="Stage D.E."/>
            <person name="Stark A."/>
            <person name="Stephan W."/>
            <person name="Strausberg R.L."/>
            <person name="Strempel S."/>
            <person name="Sturgill D."/>
            <person name="Sutton G."/>
            <person name="Sutton G.G."/>
            <person name="Tao W."/>
            <person name="Teichmann S."/>
            <person name="Tobari Y.N."/>
            <person name="Tomimura Y."/>
            <person name="Tsolas J.M."/>
            <person name="Valente V.L."/>
            <person name="Venter E."/>
            <person name="Venter J.C."/>
            <person name="Vicario S."/>
            <person name="Vieira F.G."/>
            <person name="Vilella A.J."/>
            <person name="Villasante A."/>
            <person name="Walenz B."/>
            <person name="Wang J."/>
            <person name="Wasserman M."/>
            <person name="Watts T."/>
            <person name="Wilson D."/>
            <person name="Wilson R.K."/>
            <person name="Wing R.A."/>
            <person name="Wolfner M.F."/>
            <person name="Wong A."/>
            <person name="Wong G.K."/>
            <person name="Wu C.I."/>
            <person name="Wu G."/>
            <person name="Yamamoto D."/>
            <person name="Yang H.P."/>
            <person name="Yang S.P."/>
            <person name="Yorke J.A."/>
            <person name="Yoshida K."/>
            <person name="Zdobnov E."/>
            <person name="Zhang P."/>
            <person name="Zhang Y."/>
            <person name="Zimin A.V."/>
            <person name="Baldwin J."/>
            <person name="Abdouelleil A."/>
            <person name="Abdulkadir J."/>
            <person name="Abebe A."/>
            <person name="Abera B."/>
            <person name="Abreu J."/>
            <person name="Acer S.C."/>
            <person name="Aftuck L."/>
            <person name="Alexander A."/>
            <person name="An P."/>
            <person name="Anderson E."/>
            <person name="Anderson S."/>
            <person name="Arachi H."/>
            <person name="Azer M."/>
            <person name="Bachantsang P."/>
            <person name="Barry A."/>
            <person name="Bayul T."/>
            <person name="Berlin A."/>
            <person name="Bessette D."/>
            <person name="Bloom T."/>
            <person name="Blye J."/>
            <person name="Boguslavskiy L."/>
            <person name="Bonnet C."/>
            <person name="Boukhgalter B."/>
            <person name="Bourzgui I."/>
            <person name="Brown A."/>
            <person name="Cahill P."/>
            <person name="Channer S."/>
            <person name="Cheshatsang Y."/>
            <person name="Chuda L."/>
            <person name="Citroen M."/>
            <person name="Collymore A."/>
            <person name="Cooke P."/>
            <person name="Costello M."/>
            <person name="D'Aco K."/>
            <person name="Daza R."/>
            <person name="De Haan G."/>
            <person name="DeGray S."/>
            <person name="DeMaso C."/>
            <person name="Dhargay N."/>
            <person name="Dooley K."/>
            <person name="Dooley E."/>
            <person name="Doricent M."/>
            <person name="Dorje P."/>
            <person name="Dorjee K."/>
            <person name="Dupes A."/>
            <person name="Elong R."/>
            <person name="Falk J."/>
            <person name="Farina A."/>
            <person name="Faro S."/>
            <person name="Ferguson D."/>
            <person name="Fisher S."/>
            <person name="Foley C.D."/>
            <person name="Franke A."/>
            <person name="Friedrich D."/>
            <person name="Gadbois L."/>
            <person name="Gearin G."/>
            <person name="Gearin C.R."/>
            <person name="Giannoukos G."/>
            <person name="Goode T."/>
            <person name="Graham J."/>
            <person name="Grandbois E."/>
            <person name="Grewal S."/>
            <person name="Gyaltsen K."/>
            <person name="Hafez N."/>
            <person name="Hagos B."/>
            <person name="Hall J."/>
            <person name="Henson C."/>
            <person name="Hollinger A."/>
            <person name="Honan T."/>
            <person name="Huard M.D."/>
            <person name="Hughes L."/>
            <person name="Hurhula B."/>
            <person name="Husby M.E."/>
            <person name="Kamat A."/>
            <person name="Kanga B."/>
            <person name="Kashin S."/>
            <person name="Khazanovich D."/>
            <person name="Kisner P."/>
            <person name="Lance K."/>
            <person name="Lara M."/>
            <person name="Lee W."/>
            <person name="Lennon N."/>
            <person name="Letendre F."/>
            <person name="LeVine R."/>
            <person name="Lipovsky A."/>
            <person name="Liu X."/>
            <person name="Liu J."/>
            <person name="Liu S."/>
            <person name="Lokyitsang T."/>
            <person name="Lokyitsang Y."/>
            <person name="Lubonja R."/>
            <person name="Lui A."/>
            <person name="MacDonald P."/>
            <person name="Magnisalis V."/>
            <person name="Maru K."/>
            <person name="Matthews C."/>
            <person name="McCusker W."/>
            <person name="McDonough S."/>
            <person name="Mehta T."/>
            <person name="Meldrim J."/>
            <person name="Meneus L."/>
            <person name="Mihai O."/>
            <person name="Mihalev A."/>
            <person name="Mihova T."/>
            <person name="Mittelman R."/>
            <person name="Mlenga V."/>
            <person name="Montmayeur A."/>
            <person name="Mulrain L."/>
            <person name="Navidi A."/>
            <person name="Naylor J."/>
            <person name="Negash T."/>
            <person name="Nguyen T."/>
            <person name="Nguyen N."/>
            <person name="Nicol R."/>
            <person name="Norbu C."/>
            <person name="Norbu N."/>
            <person name="Novod N."/>
            <person name="O'Neill B."/>
            <person name="Osman S."/>
            <person name="Markiewicz E."/>
            <person name="Oyono O.L."/>
            <person name="Patti C."/>
            <person name="Phunkhang P."/>
            <person name="Pierre F."/>
            <person name="Priest M."/>
            <person name="Raghuraman S."/>
            <person name="Rege F."/>
            <person name="Reyes R."/>
            <person name="Rise C."/>
            <person name="Rogov P."/>
            <person name="Ross K."/>
            <person name="Ryan E."/>
            <person name="Settipalli S."/>
            <person name="Shea T."/>
            <person name="Sherpa N."/>
            <person name="Shi L."/>
            <person name="Shih D."/>
            <person name="Sparrow T."/>
            <person name="Spaulding J."/>
            <person name="Stalker J."/>
            <person name="Stange-Thomann N."/>
            <person name="Stavropoulos S."/>
            <person name="Stone C."/>
            <person name="Strader C."/>
            <person name="Tesfaye S."/>
            <person name="Thomson T."/>
            <person name="Thoulutsang Y."/>
            <person name="Thoulutsang D."/>
            <person name="Topham K."/>
            <person name="Topping I."/>
            <person name="Tsamla T."/>
            <person name="Vassiliev H."/>
            <person name="Vo A."/>
            <person name="Wangchuk T."/>
            <person name="Wangdi T."/>
            <person name="Weiand M."/>
            <person name="Wilkinson J."/>
            <person name="Wilson A."/>
            <person name="Yadav S."/>
            <person name="Young G."/>
            <person name="Yu Q."/>
            <person name="Zembek L."/>
            <person name="Zhong D."/>
            <person name="Zimmer A."/>
            <person name="Zwirko Z."/>
            <person name="Jaffe D.B."/>
            <person name="Alvarez P."/>
            <person name="Brockman W."/>
            <person name="Butler J."/>
            <person name="Chin C."/>
            <person name="Gnerre S."/>
            <person name="Grabherr M."/>
            <person name="Kleber M."/>
            <person name="Mauceli E."/>
            <person name="MacCallum I."/>
        </authorList>
    </citation>
    <scope>NUCLEOTIDE SEQUENCE [LARGE SCALE GENOMIC DNA]</scope>
    <source>
        <strain evidence="5">Tucson 15287-2541.00</strain>
    </source>
</reference>
<dbReference type="GO" id="GO:0008010">
    <property type="term" value="F:structural constituent of chitin-based larval cuticle"/>
    <property type="evidence" value="ECO:0007669"/>
    <property type="project" value="TreeGrafter"/>
</dbReference>
<evidence type="ECO:0000256" key="2">
    <source>
        <dbReference type="PROSITE-ProRule" id="PRU00497"/>
    </source>
</evidence>
<dbReference type="AlphaFoldDB" id="B4J5W8"/>
<dbReference type="PROSITE" id="PS00233">
    <property type="entry name" value="CHIT_BIND_RR_1"/>
    <property type="match status" value="1"/>
</dbReference>
<gene>
    <name evidence="4" type="primary">Dgri\GH20812</name>
    <name evidence="4" type="ORF">Dgri_GH20812</name>
</gene>
<dbReference type="EMBL" id="CH916367">
    <property type="protein sequence ID" value="EDW00811.1"/>
    <property type="molecule type" value="Genomic_DNA"/>
</dbReference>
<name>B4J5W8_DROGR</name>
<dbReference type="PhylomeDB" id="B4J5W8"/>
<dbReference type="PANTHER" id="PTHR10380">
    <property type="entry name" value="CUTICLE PROTEIN"/>
    <property type="match status" value="1"/>
</dbReference>
<dbReference type="GO" id="GO:0062129">
    <property type="term" value="C:chitin-based extracellular matrix"/>
    <property type="evidence" value="ECO:0007669"/>
    <property type="project" value="TreeGrafter"/>
</dbReference>
<dbReference type="STRING" id="7222.B4J5W8"/>
<evidence type="ECO:0000256" key="3">
    <source>
        <dbReference type="SAM" id="SignalP"/>
    </source>
</evidence>
<dbReference type="InterPro" id="IPR031311">
    <property type="entry name" value="CHIT_BIND_RR_consensus"/>
</dbReference>
<dbReference type="Proteomes" id="UP000001070">
    <property type="component" value="Unassembled WGS sequence"/>
</dbReference>
<dbReference type="InterPro" id="IPR050468">
    <property type="entry name" value="Cuticle_Struct_Prot"/>
</dbReference>
<dbReference type="PANTHER" id="PTHR10380:SF237">
    <property type="entry name" value="CUTICULAR PROTEIN 65AU, ISOFORM A-RELATED"/>
    <property type="match status" value="1"/>
</dbReference>
<keyword evidence="1 2" id="KW-0193">Cuticle</keyword>
<dbReference type="OMA" id="QGKFGWI"/>
<dbReference type="OrthoDB" id="6343684at2759"/>
<dbReference type="eggNOG" id="ENOG502T8IF">
    <property type="taxonomic scope" value="Eukaryota"/>
</dbReference>
<feature type="signal peptide" evidence="3">
    <location>
        <begin position="1"/>
        <end position="16"/>
    </location>
</feature>
<evidence type="ECO:0000256" key="1">
    <source>
        <dbReference type="ARBA" id="ARBA00022460"/>
    </source>
</evidence>
<dbReference type="Pfam" id="PF00379">
    <property type="entry name" value="Chitin_bind_4"/>
    <property type="match status" value="1"/>
</dbReference>
<evidence type="ECO:0000313" key="5">
    <source>
        <dbReference type="Proteomes" id="UP000001070"/>
    </source>
</evidence>
<accession>B4J5W8</accession>
<dbReference type="PROSITE" id="PS51155">
    <property type="entry name" value="CHIT_BIND_RR_2"/>
    <property type="match status" value="1"/>
</dbReference>
<sequence length="117" mass="12903">MFKIVMICAFIGLAAAASEDAHAEVVLRKDDVRHDGFDSTLETTNHITRDDHGDEHGNIYGSFGWISPEGEHINIKYVANEHGYQPSGYPIPEALVRAVAYNIEHAHAPEAHHGGHH</sequence>
<keyword evidence="3" id="KW-0732">Signal</keyword>
<feature type="chain" id="PRO_5002811738" evidence="3">
    <location>
        <begin position="17"/>
        <end position="117"/>
    </location>
</feature>
<dbReference type="HOGENOM" id="CLU_065450_3_1_1"/>
<dbReference type="InParanoid" id="B4J5W8"/>
<dbReference type="InterPro" id="IPR000618">
    <property type="entry name" value="Insect_cuticle"/>
</dbReference>
<evidence type="ECO:0000313" key="4">
    <source>
        <dbReference type="EMBL" id="EDW00811.1"/>
    </source>
</evidence>
<organism evidence="5">
    <name type="scientific">Drosophila grimshawi</name>
    <name type="common">Hawaiian fruit fly</name>
    <name type="synonym">Idiomyia grimshawi</name>
    <dbReference type="NCBI Taxonomy" id="7222"/>
    <lineage>
        <taxon>Eukaryota</taxon>
        <taxon>Metazoa</taxon>
        <taxon>Ecdysozoa</taxon>
        <taxon>Arthropoda</taxon>
        <taxon>Hexapoda</taxon>
        <taxon>Insecta</taxon>
        <taxon>Pterygota</taxon>
        <taxon>Neoptera</taxon>
        <taxon>Endopterygota</taxon>
        <taxon>Diptera</taxon>
        <taxon>Brachycera</taxon>
        <taxon>Muscomorpha</taxon>
        <taxon>Ephydroidea</taxon>
        <taxon>Drosophilidae</taxon>
        <taxon>Drosophila</taxon>
        <taxon>Hawaiian Drosophila</taxon>
    </lineage>
</organism>
<proteinExistence type="predicted"/>
<keyword evidence="5" id="KW-1185">Reference proteome</keyword>
<protein>
    <submittedName>
        <fullName evidence="4">GH20812</fullName>
    </submittedName>
</protein>